<dbReference type="SUPFAM" id="SSF53448">
    <property type="entry name" value="Nucleotide-diphospho-sugar transferases"/>
    <property type="match status" value="1"/>
</dbReference>
<dbReference type="EMBL" id="CAFBNL010000035">
    <property type="protein sequence ID" value="CAB4952382.1"/>
    <property type="molecule type" value="Genomic_DNA"/>
</dbReference>
<organism evidence="3">
    <name type="scientific">freshwater metagenome</name>
    <dbReference type="NCBI Taxonomy" id="449393"/>
    <lineage>
        <taxon>unclassified sequences</taxon>
        <taxon>metagenomes</taxon>
        <taxon>ecological metagenomes</taxon>
    </lineage>
</organism>
<feature type="transmembrane region" description="Helical" evidence="2">
    <location>
        <begin position="585"/>
        <end position="604"/>
    </location>
</feature>
<feature type="transmembrane region" description="Helical" evidence="2">
    <location>
        <begin position="459"/>
        <end position="477"/>
    </location>
</feature>
<evidence type="ECO:0000313" key="3">
    <source>
        <dbReference type="EMBL" id="CAB4952382.1"/>
    </source>
</evidence>
<proteinExistence type="predicted"/>
<reference evidence="3" key="1">
    <citation type="submission" date="2020-05" db="EMBL/GenBank/DDBJ databases">
        <authorList>
            <person name="Chiriac C."/>
            <person name="Salcher M."/>
            <person name="Ghai R."/>
            <person name="Kavagutti S V."/>
        </authorList>
    </citation>
    <scope>NUCLEOTIDE SEQUENCE</scope>
</reference>
<name>A0A6J7KDU6_9ZZZZ</name>
<protein>
    <submittedName>
        <fullName evidence="3">Unannotated protein</fullName>
    </submittedName>
</protein>
<feature type="transmembrane region" description="Helical" evidence="2">
    <location>
        <begin position="677"/>
        <end position="695"/>
    </location>
</feature>
<feature type="compositionally biased region" description="Polar residues" evidence="1">
    <location>
        <begin position="1017"/>
        <end position="1029"/>
    </location>
</feature>
<feature type="transmembrane region" description="Helical" evidence="2">
    <location>
        <begin position="427"/>
        <end position="447"/>
    </location>
</feature>
<dbReference type="PANTHER" id="PTHR43179">
    <property type="entry name" value="RHAMNOSYLTRANSFERASE WBBL"/>
    <property type="match status" value="1"/>
</dbReference>
<sequence>MTTLVIDDGSRYDPTPRIAEVAPRAFVRRRESSSGFATAANEVIASVQGATFLLFCHGDAVLDRYALKIMVDEAVRSNAGIVGPKVVRSSDRSHLLEVGMTVDRLGAPHTEIEPDEIDQEQHDAVRDVFFISGVAMLVRSDLFAEIGGFDPDAAPAAEDVDFGWRARIAGARVMVAPDAVVTHSISDIFRDCLDANPSQLEGARHRAMLTSAGALSLLWMVPLAMGLSLIEAGLSFVSGHRGRATAIVKGWWIALTGIRSGRPARLAAQSHRRVSDGEIRYLQSHGSSRVRRFLNGTLHADDRLRDITERSRTLTDTAGARVREPVGIAVCIFVALVAIGSRDLLLGSLPQIGQMRIWPSVGGGWGAFTSVWRDSLLGARTLEPPLLLVTSGIGSIFFGATGLARTLLVVVAMPVGVIGAWRLGRSVAGPGIAAVVTGVAYGVIPLPRNAIAAGRMGPLLAYAIAPLLVLGIARLCGLLEAESRPRRRIVSLCVLLAICSAWWMPAIALPLAIAAAFTIAAPFTRGAGVTLGWRPATKITLGALALLLPWPITLIGLHNGATLGFSYSGSAKMLDLLRFHTGPAGAGAAGWVLLAVALVVLLIASGPRFEWAVRAWGLMIVGFAAAWIPQQISSTIPMPVREGLLVPAAVGLALAVGLGAASLLTDVGRRRFGWRQVSAVLATLALLLPALAFAADTLGGRWRMPRESWADSLSWMESRSSAGDFRVLWLGDPSVLPLDPGRSGSVGYGVTSNGVSDARVLIPIPERGEQRLVRQAVETLRRGGSNRIGAQLGALGVRFILVPETPGPDQRPFIAAPDGITSTLADQLDLLRLEASPGLSLYEVVPWQPVRALITTEAGANVVVPLQSGKKNPAGIVRFATPKDSMIKAKSNGKTLKSEGDSNWDNSWVLPKAGPVSIVNSAAWLRIFAVLLQGAIFLLAIRMWRSDSQRAPKKTQRRRVAGSTLPPREAVASDSLVLGSSVVLDSAVSIDSEVALDSSVSIDSAVALDNAGPLTPSADSSSTETEPGT</sequence>
<dbReference type="AlphaFoldDB" id="A0A6J7KDU6"/>
<feature type="transmembrane region" description="Helical" evidence="2">
    <location>
        <begin position="207"/>
        <end position="230"/>
    </location>
</feature>
<keyword evidence="2" id="KW-0812">Transmembrane</keyword>
<dbReference type="InterPro" id="IPR029044">
    <property type="entry name" value="Nucleotide-diphossugar_trans"/>
</dbReference>
<feature type="transmembrane region" description="Helical" evidence="2">
    <location>
        <begin position="393"/>
        <end position="415"/>
    </location>
</feature>
<evidence type="ECO:0000256" key="1">
    <source>
        <dbReference type="SAM" id="MobiDB-lite"/>
    </source>
</evidence>
<gene>
    <name evidence="3" type="ORF">UFOPK3789_00772</name>
</gene>
<feature type="region of interest" description="Disordered" evidence="1">
    <location>
        <begin position="1009"/>
        <end position="1029"/>
    </location>
</feature>
<feature type="transmembrane region" description="Helical" evidence="2">
    <location>
        <begin position="511"/>
        <end position="531"/>
    </location>
</feature>
<feature type="transmembrane region" description="Helical" evidence="2">
    <location>
        <begin position="489"/>
        <end position="505"/>
    </location>
</feature>
<keyword evidence="2" id="KW-0472">Membrane</keyword>
<dbReference type="Gene3D" id="3.90.550.10">
    <property type="entry name" value="Spore Coat Polysaccharide Biosynthesis Protein SpsA, Chain A"/>
    <property type="match status" value="1"/>
</dbReference>
<feature type="transmembrane region" description="Helical" evidence="2">
    <location>
        <begin position="644"/>
        <end position="665"/>
    </location>
</feature>
<feature type="transmembrane region" description="Helical" evidence="2">
    <location>
        <begin position="611"/>
        <end position="632"/>
    </location>
</feature>
<dbReference type="Pfam" id="PF13641">
    <property type="entry name" value="Glyco_tranf_2_3"/>
    <property type="match status" value="1"/>
</dbReference>
<accession>A0A6J7KDU6</accession>
<keyword evidence="2" id="KW-1133">Transmembrane helix</keyword>
<evidence type="ECO:0000256" key="2">
    <source>
        <dbReference type="SAM" id="Phobius"/>
    </source>
</evidence>
<feature type="transmembrane region" description="Helical" evidence="2">
    <location>
        <begin position="543"/>
        <end position="565"/>
    </location>
</feature>
<feature type="transmembrane region" description="Helical" evidence="2">
    <location>
        <begin position="326"/>
        <end position="345"/>
    </location>
</feature>
<dbReference type="PANTHER" id="PTHR43179:SF7">
    <property type="entry name" value="RHAMNOSYLTRANSFERASE WBBL"/>
    <property type="match status" value="1"/>
</dbReference>
<feature type="transmembrane region" description="Helical" evidence="2">
    <location>
        <begin position="923"/>
        <end position="944"/>
    </location>
</feature>